<proteinExistence type="predicted"/>
<dbReference type="GO" id="GO:0003700">
    <property type="term" value="F:DNA-binding transcription factor activity"/>
    <property type="evidence" value="ECO:0007669"/>
    <property type="project" value="InterPro"/>
</dbReference>
<evidence type="ECO:0000256" key="2">
    <source>
        <dbReference type="ARBA" id="ARBA00023015"/>
    </source>
</evidence>
<sequence length="269" mass="30502">MLADDTAWTFRLLSVPRSTHAAAERFTDAPQWSSDLHLIHTVEGFGILNVGRERYESTPGNVLVVPPYRHCRWEKRGAGVWTMLNLHARLDEADGMALHEQSLLPISFAPDDMAAIHARLGLIQQQWGGDVVQRGIAASSALAIIMSYLVAFGRVPAEAAPRDPRMRQLRERIRSQAGGHFDATMLAREVALSVSQCNRRFRASYRLSPKAYWQQCRFALAQTMLLSSSDSIKQVAEALGFSDIYYFSRWFTQHCQMPPTAFRRQHREM</sequence>
<dbReference type="SUPFAM" id="SSF51215">
    <property type="entry name" value="Regulatory protein AraC"/>
    <property type="match status" value="1"/>
</dbReference>
<dbReference type="InterPro" id="IPR050204">
    <property type="entry name" value="AraC_XylS_family_regulators"/>
</dbReference>
<dbReference type="InterPro" id="IPR009057">
    <property type="entry name" value="Homeodomain-like_sf"/>
</dbReference>
<keyword evidence="7" id="KW-1185">Reference proteome</keyword>
<dbReference type="AlphaFoldDB" id="A0A1E5XM82"/>
<dbReference type="Pfam" id="PF02311">
    <property type="entry name" value="AraC_binding"/>
    <property type="match status" value="1"/>
</dbReference>
<evidence type="ECO:0000256" key="3">
    <source>
        <dbReference type="ARBA" id="ARBA00023125"/>
    </source>
</evidence>
<dbReference type="Proteomes" id="UP000095463">
    <property type="component" value="Unassembled WGS sequence"/>
</dbReference>
<evidence type="ECO:0000256" key="1">
    <source>
        <dbReference type="ARBA" id="ARBA00022490"/>
    </source>
</evidence>
<dbReference type="RefSeq" id="WP_069911102.1">
    <property type="nucleotide sequence ID" value="NZ_LAJE02000268.1"/>
</dbReference>
<dbReference type="PANTHER" id="PTHR46796:SF13">
    <property type="entry name" value="HTH-TYPE TRANSCRIPTIONAL ACTIVATOR RHAS"/>
    <property type="match status" value="1"/>
</dbReference>
<dbReference type="InterPro" id="IPR037923">
    <property type="entry name" value="HTH-like"/>
</dbReference>
<evidence type="ECO:0000259" key="5">
    <source>
        <dbReference type="PROSITE" id="PS01124"/>
    </source>
</evidence>
<dbReference type="PANTHER" id="PTHR46796">
    <property type="entry name" value="HTH-TYPE TRANSCRIPTIONAL ACTIVATOR RHAS-RELATED"/>
    <property type="match status" value="1"/>
</dbReference>
<dbReference type="SMART" id="SM00342">
    <property type="entry name" value="HTH_ARAC"/>
    <property type="match status" value="1"/>
</dbReference>
<dbReference type="Pfam" id="PF12833">
    <property type="entry name" value="HTH_18"/>
    <property type="match status" value="1"/>
</dbReference>
<dbReference type="OrthoDB" id="9803764at2"/>
<dbReference type="InterPro" id="IPR003313">
    <property type="entry name" value="AraC-bd"/>
</dbReference>
<feature type="domain" description="HTH araC/xylS-type" evidence="5">
    <location>
        <begin position="167"/>
        <end position="265"/>
    </location>
</feature>
<dbReference type="InterPro" id="IPR018060">
    <property type="entry name" value="HTH_AraC"/>
</dbReference>
<name>A0A1E5XM82_9HYPH</name>
<dbReference type="GO" id="GO:0043565">
    <property type="term" value="F:sequence-specific DNA binding"/>
    <property type="evidence" value="ECO:0007669"/>
    <property type="project" value="InterPro"/>
</dbReference>
<dbReference type="Gene3D" id="1.10.10.60">
    <property type="entry name" value="Homeodomain-like"/>
    <property type="match status" value="1"/>
</dbReference>
<evidence type="ECO:0000256" key="4">
    <source>
        <dbReference type="ARBA" id="ARBA00023163"/>
    </source>
</evidence>
<keyword evidence="2" id="KW-0805">Transcription regulation</keyword>
<protein>
    <recommendedName>
        <fullName evidence="5">HTH araC/xylS-type domain-containing protein</fullName>
    </recommendedName>
</protein>
<gene>
    <name evidence="6" type="ORF">VW23_002025</name>
</gene>
<keyword evidence="1" id="KW-0963">Cytoplasm</keyword>
<keyword evidence="4" id="KW-0804">Transcription</keyword>
<evidence type="ECO:0000313" key="6">
    <source>
        <dbReference type="EMBL" id="OEO29691.1"/>
    </source>
</evidence>
<comment type="caution">
    <text evidence="6">The sequence shown here is derived from an EMBL/GenBank/DDBJ whole genome shotgun (WGS) entry which is preliminary data.</text>
</comment>
<dbReference type="SUPFAM" id="SSF46689">
    <property type="entry name" value="Homeodomain-like"/>
    <property type="match status" value="2"/>
</dbReference>
<keyword evidence="3" id="KW-0238">DNA-binding</keyword>
<accession>A0A1E5XM82</accession>
<reference evidence="6 7" key="1">
    <citation type="journal article" date="2015" name="Genome Announc.">
        <title>Genome Assemblies of Three Soil-Associated Devosia species: D. insulae, D. limi, and D. soli.</title>
        <authorList>
            <person name="Hassan Y.I."/>
            <person name="Lepp D."/>
            <person name="Zhou T."/>
        </authorList>
    </citation>
    <scope>NUCLEOTIDE SEQUENCE [LARGE SCALE GENOMIC DNA]</scope>
    <source>
        <strain evidence="6 7">DS-56</strain>
    </source>
</reference>
<dbReference type="PROSITE" id="PS01124">
    <property type="entry name" value="HTH_ARAC_FAMILY_2"/>
    <property type="match status" value="1"/>
</dbReference>
<evidence type="ECO:0000313" key="7">
    <source>
        <dbReference type="Proteomes" id="UP000095463"/>
    </source>
</evidence>
<dbReference type="EMBL" id="LAJE02000268">
    <property type="protein sequence ID" value="OEO29691.1"/>
    <property type="molecule type" value="Genomic_DNA"/>
</dbReference>
<organism evidence="6 7">
    <name type="scientific">Devosia insulae DS-56</name>
    <dbReference type="NCBI Taxonomy" id="1116389"/>
    <lineage>
        <taxon>Bacteria</taxon>
        <taxon>Pseudomonadati</taxon>
        <taxon>Pseudomonadota</taxon>
        <taxon>Alphaproteobacteria</taxon>
        <taxon>Hyphomicrobiales</taxon>
        <taxon>Devosiaceae</taxon>
        <taxon>Devosia</taxon>
    </lineage>
</organism>